<dbReference type="EMBL" id="JAWJZY010000010">
    <property type="protein sequence ID" value="MEE8659678.1"/>
    <property type="molecule type" value="Genomic_DNA"/>
</dbReference>
<comment type="caution">
    <text evidence="2">The sequence shown here is derived from an EMBL/GenBank/DDBJ whole genome shotgun (WGS) entry which is preliminary data.</text>
</comment>
<proteinExistence type="predicted"/>
<evidence type="ECO:0000313" key="2">
    <source>
        <dbReference type="EMBL" id="MEE8659678.1"/>
    </source>
</evidence>
<protein>
    <submittedName>
        <fullName evidence="2">Uncharacterized protein</fullName>
    </submittedName>
</protein>
<name>A0ABU7U586_9PROT</name>
<gene>
    <name evidence="2" type="ORF">DOFOFD_11775</name>
</gene>
<sequence>MTRSLCSRIASEIGQKITPAARSVSRNVVTTETLSKTASTAMGGRWPSAGASAPRHRPEWPAHAGDAEFGVGLRSSGSTSSRDFGPGFFLAARNNGRPENRSAGISASAIAAGHGCPRLISLKTPIEHPLRLIFPGGNITYDIFIEAFGPFPYRYPSRTPLISDWARDSMVSRVSVDALMKTLHDDNGTCINNGG</sequence>
<dbReference type="Proteomes" id="UP001312908">
    <property type="component" value="Unassembled WGS sequence"/>
</dbReference>
<feature type="region of interest" description="Disordered" evidence="1">
    <location>
        <begin position="35"/>
        <end position="58"/>
    </location>
</feature>
<organism evidence="2 3">
    <name type="scientific">Sorlinia euscelidii</name>
    <dbReference type="NCBI Taxonomy" id="3081148"/>
    <lineage>
        <taxon>Bacteria</taxon>
        <taxon>Pseudomonadati</taxon>
        <taxon>Pseudomonadota</taxon>
        <taxon>Alphaproteobacteria</taxon>
        <taxon>Acetobacterales</taxon>
        <taxon>Acetobacteraceae</taxon>
        <taxon>Sorlinia</taxon>
    </lineage>
</organism>
<accession>A0ABU7U586</accession>
<evidence type="ECO:0000313" key="3">
    <source>
        <dbReference type="Proteomes" id="UP001312908"/>
    </source>
</evidence>
<reference evidence="2 3" key="1">
    <citation type="submission" date="2023-10" db="EMBL/GenBank/DDBJ databases">
        <title>Sorlinia euscelidii gen. nov., sp. nov., an acetic acid bacteria isolated from the gut of Euscelidius variegatus emitter.</title>
        <authorList>
            <person name="Michoud G."/>
            <person name="Marasco R."/>
            <person name="Seferji K."/>
            <person name="Gonella E."/>
            <person name="Garuglieri E."/>
            <person name="Alma A."/>
            <person name="Mapelli F."/>
            <person name="Borin S."/>
            <person name="Daffonchio D."/>
            <person name="Crotti E."/>
        </authorList>
    </citation>
    <scope>NUCLEOTIDE SEQUENCE [LARGE SCALE GENOMIC DNA]</scope>
    <source>
        <strain evidence="2 3">EV16P</strain>
    </source>
</reference>
<keyword evidence="3" id="KW-1185">Reference proteome</keyword>
<evidence type="ECO:0000256" key="1">
    <source>
        <dbReference type="SAM" id="MobiDB-lite"/>
    </source>
</evidence>